<accession>A0AA36H0H3</accession>
<comment type="caution">
    <text evidence="1">The sequence shown here is derived from an EMBL/GenBank/DDBJ whole genome shotgun (WGS) entry which is preliminary data.</text>
</comment>
<gene>
    <name evidence="1" type="ORF">CYNAS_LOCUS13784</name>
</gene>
<keyword evidence="2" id="KW-1185">Reference proteome</keyword>
<dbReference type="InterPro" id="IPR021109">
    <property type="entry name" value="Peptidase_aspartic_dom_sf"/>
</dbReference>
<dbReference type="Proteomes" id="UP001176961">
    <property type="component" value="Unassembled WGS sequence"/>
</dbReference>
<dbReference type="AlphaFoldDB" id="A0AA36H0H3"/>
<proteinExistence type="predicted"/>
<evidence type="ECO:0000313" key="2">
    <source>
        <dbReference type="Proteomes" id="UP001176961"/>
    </source>
</evidence>
<dbReference type="EMBL" id="CATQJL010000305">
    <property type="protein sequence ID" value="CAJ0601801.1"/>
    <property type="molecule type" value="Genomic_DNA"/>
</dbReference>
<evidence type="ECO:0000313" key="1">
    <source>
        <dbReference type="EMBL" id="CAJ0601801.1"/>
    </source>
</evidence>
<protein>
    <submittedName>
        <fullName evidence="1">Uncharacterized protein</fullName>
    </submittedName>
</protein>
<dbReference type="SUPFAM" id="SSF50630">
    <property type="entry name" value="Acid proteases"/>
    <property type="match status" value="1"/>
</dbReference>
<sequence length="97" mass="10348">MVDDIPPTFVPLNATFESIDPLANATGILGSDKIQVGRKDISHFVIPNVTFGLALDMQTTELDGVQSGVLGLGLNNVGTNSEPFIRSIFDQGYLRVG</sequence>
<organism evidence="1 2">
    <name type="scientific">Cylicocyclus nassatus</name>
    <name type="common">Nematode worm</name>
    <dbReference type="NCBI Taxonomy" id="53992"/>
    <lineage>
        <taxon>Eukaryota</taxon>
        <taxon>Metazoa</taxon>
        <taxon>Ecdysozoa</taxon>
        <taxon>Nematoda</taxon>
        <taxon>Chromadorea</taxon>
        <taxon>Rhabditida</taxon>
        <taxon>Rhabditina</taxon>
        <taxon>Rhabditomorpha</taxon>
        <taxon>Strongyloidea</taxon>
        <taxon>Strongylidae</taxon>
        <taxon>Cylicocyclus</taxon>
    </lineage>
</organism>
<dbReference type="Gene3D" id="2.40.70.10">
    <property type="entry name" value="Acid Proteases"/>
    <property type="match status" value="1"/>
</dbReference>
<name>A0AA36H0H3_CYLNA</name>
<reference evidence="1" key="1">
    <citation type="submission" date="2023-07" db="EMBL/GenBank/DDBJ databases">
        <authorList>
            <consortium name="CYATHOMIX"/>
        </authorList>
    </citation>
    <scope>NUCLEOTIDE SEQUENCE</scope>
    <source>
        <strain evidence="1">N/A</strain>
    </source>
</reference>